<dbReference type="Pfam" id="PF00072">
    <property type="entry name" value="Response_reg"/>
    <property type="match status" value="1"/>
</dbReference>
<dbReference type="Proteomes" id="UP000177740">
    <property type="component" value="Unassembled WGS sequence"/>
</dbReference>
<name>A0A1G2ENV2_9BACT</name>
<dbReference type="STRING" id="1801677.A2365_03325"/>
<dbReference type="CDD" id="cd17574">
    <property type="entry name" value="REC_OmpR"/>
    <property type="match status" value="1"/>
</dbReference>
<evidence type="ECO:0000313" key="5">
    <source>
        <dbReference type="Proteomes" id="UP000177740"/>
    </source>
</evidence>
<evidence type="ECO:0000256" key="2">
    <source>
        <dbReference type="PROSITE-ProRule" id="PRU00169"/>
    </source>
</evidence>
<dbReference type="SUPFAM" id="SSF52172">
    <property type="entry name" value="CheY-like"/>
    <property type="match status" value="1"/>
</dbReference>
<feature type="domain" description="Response regulatory" evidence="3">
    <location>
        <begin position="4"/>
        <end position="120"/>
    </location>
</feature>
<evidence type="ECO:0000256" key="1">
    <source>
        <dbReference type="ARBA" id="ARBA00022553"/>
    </source>
</evidence>
<dbReference type="InterPro" id="IPR050595">
    <property type="entry name" value="Bact_response_regulator"/>
</dbReference>
<dbReference type="Gene3D" id="3.40.50.2300">
    <property type="match status" value="1"/>
</dbReference>
<dbReference type="AlphaFoldDB" id="A0A1G2ENV2"/>
<protein>
    <recommendedName>
        <fullName evidence="3">Response regulatory domain-containing protein</fullName>
    </recommendedName>
</protein>
<proteinExistence type="predicted"/>
<evidence type="ECO:0000313" key="4">
    <source>
        <dbReference type="EMBL" id="OGZ27476.1"/>
    </source>
</evidence>
<dbReference type="GO" id="GO:0000160">
    <property type="term" value="P:phosphorelay signal transduction system"/>
    <property type="evidence" value="ECO:0007669"/>
    <property type="project" value="InterPro"/>
</dbReference>
<dbReference type="PROSITE" id="PS50110">
    <property type="entry name" value="RESPONSE_REGULATORY"/>
    <property type="match status" value="1"/>
</dbReference>
<dbReference type="InterPro" id="IPR011006">
    <property type="entry name" value="CheY-like_superfamily"/>
</dbReference>
<reference evidence="4 5" key="1">
    <citation type="journal article" date="2016" name="Nat. Commun.">
        <title>Thousands of microbial genomes shed light on interconnected biogeochemical processes in an aquifer system.</title>
        <authorList>
            <person name="Anantharaman K."/>
            <person name="Brown C.T."/>
            <person name="Hug L.A."/>
            <person name="Sharon I."/>
            <person name="Castelle C.J."/>
            <person name="Probst A.J."/>
            <person name="Thomas B.C."/>
            <person name="Singh A."/>
            <person name="Wilkins M.J."/>
            <person name="Karaoz U."/>
            <person name="Brodie E.L."/>
            <person name="Williams K.H."/>
            <person name="Hubbard S.S."/>
            <person name="Banfield J.F."/>
        </authorList>
    </citation>
    <scope>NUCLEOTIDE SEQUENCE [LARGE SCALE GENOMIC DNA]</scope>
</reference>
<accession>A0A1G2ENV2</accession>
<keyword evidence="1 2" id="KW-0597">Phosphoprotein</keyword>
<feature type="modified residue" description="4-aspartylphosphate" evidence="2">
    <location>
        <position position="53"/>
    </location>
</feature>
<sequence length="122" mass="13779">MNNIILLVEDDPFLIDIYTTKLKEVGYNVQVAQDGEEAMSKIKEYKPDLVLLDIVLPTVNGWEILKRVKKDEELSGVRIVILSNLAEKEEVERGINAGAIKYLVKAHYTPTEVVAEIRKIIG</sequence>
<dbReference type="EMBL" id="MHMM01000006">
    <property type="protein sequence ID" value="OGZ27476.1"/>
    <property type="molecule type" value="Genomic_DNA"/>
</dbReference>
<gene>
    <name evidence="4" type="ORF">A2365_03325</name>
</gene>
<dbReference type="InterPro" id="IPR001789">
    <property type="entry name" value="Sig_transdc_resp-reg_receiver"/>
</dbReference>
<dbReference type="SMART" id="SM00448">
    <property type="entry name" value="REC"/>
    <property type="match status" value="1"/>
</dbReference>
<dbReference type="PANTHER" id="PTHR44591:SF3">
    <property type="entry name" value="RESPONSE REGULATORY DOMAIN-CONTAINING PROTEIN"/>
    <property type="match status" value="1"/>
</dbReference>
<comment type="caution">
    <text evidence="4">The sequence shown here is derived from an EMBL/GenBank/DDBJ whole genome shotgun (WGS) entry which is preliminary data.</text>
</comment>
<dbReference type="PANTHER" id="PTHR44591">
    <property type="entry name" value="STRESS RESPONSE REGULATOR PROTEIN 1"/>
    <property type="match status" value="1"/>
</dbReference>
<organism evidence="4 5">
    <name type="scientific">Candidatus Nealsonbacteria bacterium RIFOXYB1_FULL_40_15</name>
    <dbReference type="NCBI Taxonomy" id="1801677"/>
    <lineage>
        <taxon>Bacteria</taxon>
        <taxon>Candidatus Nealsoniibacteriota</taxon>
    </lineage>
</organism>
<evidence type="ECO:0000259" key="3">
    <source>
        <dbReference type="PROSITE" id="PS50110"/>
    </source>
</evidence>